<feature type="compositionally biased region" description="Low complexity" evidence="6">
    <location>
        <begin position="233"/>
        <end position="250"/>
    </location>
</feature>
<keyword evidence="4" id="KW-0862">Zinc</keyword>
<dbReference type="SMART" id="SM00355">
    <property type="entry name" value="ZnF_C2H2"/>
    <property type="match status" value="4"/>
</dbReference>
<dbReference type="Gene3D" id="3.30.160.60">
    <property type="entry name" value="Classic Zinc Finger"/>
    <property type="match status" value="2"/>
</dbReference>
<dbReference type="PANTHER" id="PTHR24409">
    <property type="entry name" value="ZINC FINGER PROTEIN 142"/>
    <property type="match status" value="1"/>
</dbReference>
<feature type="region of interest" description="Disordered" evidence="6">
    <location>
        <begin position="504"/>
        <end position="539"/>
    </location>
</feature>
<dbReference type="GO" id="GO:0000977">
    <property type="term" value="F:RNA polymerase II transcription regulatory region sequence-specific DNA binding"/>
    <property type="evidence" value="ECO:0007669"/>
    <property type="project" value="TreeGrafter"/>
</dbReference>
<evidence type="ECO:0000313" key="9">
    <source>
        <dbReference type="RefSeq" id="XP_047737716.1"/>
    </source>
</evidence>
<dbReference type="PANTHER" id="PTHR24409:SF295">
    <property type="entry name" value="AZ2-RELATED"/>
    <property type="match status" value="1"/>
</dbReference>
<feature type="region of interest" description="Disordered" evidence="6">
    <location>
        <begin position="792"/>
        <end position="835"/>
    </location>
</feature>
<proteinExistence type="predicted"/>
<dbReference type="AlphaFoldDB" id="A0A979FMI6"/>
<keyword evidence="2" id="KW-0677">Repeat</keyword>
<dbReference type="GeneID" id="108672758"/>
<evidence type="ECO:0000256" key="4">
    <source>
        <dbReference type="ARBA" id="ARBA00022833"/>
    </source>
</evidence>
<evidence type="ECO:0000259" key="7">
    <source>
        <dbReference type="PROSITE" id="PS50157"/>
    </source>
</evidence>
<feature type="domain" description="C2H2-type" evidence="7">
    <location>
        <begin position="547"/>
        <end position="574"/>
    </location>
</feature>
<name>A0A979FMI6_HYAAZ</name>
<dbReference type="SUPFAM" id="SSF57667">
    <property type="entry name" value="beta-beta-alpha zinc fingers"/>
    <property type="match status" value="2"/>
</dbReference>
<evidence type="ECO:0000256" key="6">
    <source>
        <dbReference type="SAM" id="MobiDB-lite"/>
    </source>
</evidence>
<dbReference type="PROSITE" id="PS50157">
    <property type="entry name" value="ZINC_FINGER_C2H2_2"/>
    <property type="match status" value="3"/>
</dbReference>
<accession>A0A979FMI6</accession>
<evidence type="ECO:0000256" key="1">
    <source>
        <dbReference type="ARBA" id="ARBA00022723"/>
    </source>
</evidence>
<dbReference type="InterPro" id="IPR013087">
    <property type="entry name" value="Znf_C2H2_type"/>
</dbReference>
<sequence length="1010" mass="109902">MNSEEVNHADNTAEALQGESSKMLPGQILSASQLQMVANSQGMNATRGYSSTNEVSTLHHSHRLHSELQQHGNSTTSISSIPSSNSIPANLISSLPLLTSQQIATSGIAMSTVNSTAHLRSPPSYSSVSCSSADAGGYSDTMCASNNGDNSRNIQDMLNYTSDSTGTFTTTTTTIHQCLECSIGFISRRAYEAHMASHSNKPASQGNVGREDNMPIMVLMDQSSDSAHLPHYSLPTSSHSHQLHQSSRTSPSLSIQSMTSHVLNQNVPSSHHPVNTSQINLSKPLSSQNFHAPINSLLPTTSSHLQPITSSHLEPINAFHQQQIMVQQPENGASVASKGLDGSPDQGFAVNCSADMASMSSSTGNTDGNVLRRSAAPLNFSHSNLSYNQQQQQQILKLPEVSVSGGCIGDSNSVMMTTSIDGSTAGTSYIVAATDLHQLQQSGGQLLVQNSSASRQERTTAMRQLPLVSQQNQTAVLQSEAQQAHNNSTQQPLGATNSRFLSSMGQQMCNKRSQNLSSQLTSDKGRISAPGGAANEPAKTAPYDRPFKCDQCTASFIEQSECEEHRRKHSGDGPFTCEDCHFSFMYKSHYKSHKSRCEKKRATMTPQPGNLIKPPATPSIKREFPTHESLKGNLPNTRRRTARTLTDRYSRNNAVQSGANQQLAAREEDIKYNISQEAEELAADDPGMVARAAVGTAQPTTSHSVLKKPFIATKIKKESELNAFNPVKPSFKRLKHQHNAARPFECDLCDASFTTVEDLESHSQKHSSDGPYRCDSCQYLYLYRRLYDAHKRKCKKSRSRKDGPVGMPSQTTPRNQQQHNQQMQQQQQQQPSVTLHVDQSNQVQFLPHVLPQTQSALHLQNDQQQQHGQHLMLIEHPPTSTNKSLQARSLEIQTAPMSTNNHDNATNHQQQHLQPMEITGLGNGPTFLLGGQGAAGGLLDGQQLQLHTLHGTGVQVLELRGDELVAVTAGDGMRDGEGVKYEIVQTLDPSSVPHIMNLLKKGSLGPTIAQ</sequence>
<gene>
    <name evidence="9" type="primary">LOC108672758</name>
</gene>
<dbReference type="RefSeq" id="XP_047737716.1">
    <property type="nucleotide sequence ID" value="XM_047881760.1"/>
</dbReference>
<evidence type="ECO:0000313" key="8">
    <source>
        <dbReference type="Proteomes" id="UP000694843"/>
    </source>
</evidence>
<evidence type="ECO:0000256" key="5">
    <source>
        <dbReference type="PROSITE-ProRule" id="PRU00042"/>
    </source>
</evidence>
<feature type="compositionally biased region" description="Basic and acidic residues" evidence="6">
    <location>
        <begin position="620"/>
        <end position="630"/>
    </location>
</feature>
<feature type="region of interest" description="Disordered" evidence="6">
    <location>
        <begin position="227"/>
        <end position="256"/>
    </location>
</feature>
<feature type="region of interest" description="Disordered" evidence="6">
    <location>
        <begin position="44"/>
        <end position="81"/>
    </location>
</feature>
<dbReference type="GO" id="GO:0008270">
    <property type="term" value="F:zinc ion binding"/>
    <property type="evidence" value="ECO:0007669"/>
    <property type="project" value="UniProtKB-KW"/>
</dbReference>
<organism evidence="8 9">
    <name type="scientific">Hyalella azteca</name>
    <name type="common">Amphipod</name>
    <dbReference type="NCBI Taxonomy" id="294128"/>
    <lineage>
        <taxon>Eukaryota</taxon>
        <taxon>Metazoa</taxon>
        <taxon>Ecdysozoa</taxon>
        <taxon>Arthropoda</taxon>
        <taxon>Crustacea</taxon>
        <taxon>Multicrustacea</taxon>
        <taxon>Malacostraca</taxon>
        <taxon>Eumalacostraca</taxon>
        <taxon>Peracarida</taxon>
        <taxon>Amphipoda</taxon>
        <taxon>Senticaudata</taxon>
        <taxon>Talitrida</taxon>
        <taxon>Talitroidea</taxon>
        <taxon>Hyalellidae</taxon>
        <taxon>Hyalella</taxon>
    </lineage>
</organism>
<reference evidence="9" key="1">
    <citation type="submission" date="2025-08" db="UniProtKB">
        <authorList>
            <consortium name="RefSeq"/>
        </authorList>
    </citation>
    <scope>IDENTIFICATION</scope>
    <source>
        <tissue evidence="9">Whole organism</tissue>
    </source>
</reference>
<protein>
    <submittedName>
        <fullName evidence="9">Zinc finger protein 236 isoform X2</fullName>
    </submittedName>
</protein>
<dbReference type="GO" id="GO:0005634">
    <property type="term" value="C:nucleus"/>
    <property type="evidence" value="ECO:0007669"/>
    <property type="project" value="TreeGrafter"/>
</dbReference>
<feature type="compositionally biased region" description="Polar residues" evidence="6">
    <location>
        <begin position="504"/>
        <end position="522"/>
    </location>
</feature>
<feature type="region of interest" description="Disordered" evidence="6">
    <location>
        <begin position="477"/>
        <end position="496"/>
    </location>
</feature>
<dbReference type="GO" id="GO:0000981">
    <property type="term" value="F:DNA-binding transcription factor activity, RNA polymerase II-specific"/>
    <property type="evidence" value="ECO:0007669"/>
    <property type="project" value="TreeGrafter"/>
</dbReference>
<keyword evidence="8" id="KW-1185">Reference proteome</keyword>
<feature type="domain" description="C2H2-type" evidence="7">
    <location>
        <begin position="176"/>
        <end position="203"/>
    </location>
</feature>
<dbReference type="PROSITE" id="PS00028">
    <property type="entry name" value="ZINC_FINGER_C2H2_1"/>
    <property type="match status" value="3"/>
</dbReference>
<feature type="compositionally biased region" description="Low complexity" evidence="6">
    <location>
        <begin position="816"/>
        <end position="830"/>
    </location>
</feature>
<dbReference type="InterPro" id="IPR036236">
    <property type="entry name" value="Znf_C2H2_sf"/>
</dbReference>
<evidence type="ECO:0000256" key="3">
    <source>
        <dbReference type="ARBA" id="ARBA00022771"/>
    </source>
</evidence>
<feature type="domain" description="C2H2-type" evidence="7">
    <location>
        <begin position="744"/>
        <end position="771"/>
    </location>
</feature>
<feature type="region of interest" description="Disordered" evidence="6">
    <location>
        <begin position="604"/>
        <end position="634"/>
    </location>
</feature>
<feature type="compositionally biased region" description="Polar residues" evidence="6">
    <location>
        <begin position="44"/>
        <end position="58"/>
    </location>
</feature>
<evidence type="ECO:0000256" key="2">
    <source>
        <dbReference type="ARBA" id="ARBA00022737"/>
    </source>
</evidence>
<dbReference type="Proteomes" id="UP000694843">
    <property type="component" value="Unplaced"/>
</dbReference>
<keyword evidence="1" id="KW-0479">Metal-binding</keyword>
<keyword evidence="3 5" id="KW-0863">Zinc-finger</keyword>